<evidence type="ECO:0000313" key="2">
    <source>
        <dbReference type="Proteomes" id="UP001054821"/>
    </source>
</evidence>
<sequence>MDFLSATAKMKVKVVMQNISSALQYAMREDLMNSVEEQSHQLTVGCDRMDDPVSDVDKGMPHSSVSSEARIFKHRFAPNLVY</sequence>
<comment type="caution">
    <text evidence="1">The sequence shown here is derived from an EMBL/GenBank/DDBJ whole genome shotgun (WGS) entry which is preliminary data.</text>
</comment>
<dbReference type="Proteomes" id="UP001054821">
    <property type="component" value="Chromosome 5"/>
</dbReference>
<dbReference type="AlphaFoldDB" id="A0AAD4VSG4"/>
<evidence type="ECO:0000313" key="1">
    <source>
        <dbReference type="EMBL" id="KAI5329412.1"/>
    </source>
</evidence>
<reference evidence="1 2" key="1">
    <citation type="journal article" date="2022" name="G3 (Bethesda)">
        <title>Whole-genome sequence and methylome profiling of the almond [Prunus dulcis (Mill.) D.A. Webb] cultivar 'Nonpareil'.</title>
        <authorList>
            <person name="D'Amico-Willman K.M."/>
            <person name="Ouma W.Z."/>
            <person name="Meulia T."/>
            <person name="Sideli G.M."/>
            <person name="Gradziel T.M."/>
            <person name="Fresnedo-Ramirez J."/>
        </authorList>
    </citation>
    <scope>NUCLEOTIDE SEQUENCE [LARGE SCALE GENOMIC DNA]</scope>
    <source>
        <strain evidence="1">Clone GOH B32 T37-40</strain>
    </source>
</reference>
<accession>A0AAD4VSG4</accession>
<name>A0AAD4VSG4_PRUDU</name>
<dbReference type="EMBL" id="JAJFAZ020000005">
    <property type="protein sequence ID" value="KAI5329412.1"/>
    <property type="molecule type" value="Genomic_DNA"/>
</dbReference>
<keyword evidence="2" id="KW-1185">Reference proteome</keyword>
<organism evidence="1 2">
    <name type="scientific">Prunus dulcis</name>
    <name type="common">Almond</name>
    <name type="synonym">Amygdalus dulcis</name>
    <dbReference type="NCBI Taxonomy" id="3755"/>
    <lineage>
        <taxon>Eukaryota</taxon>
        <taxon>Viridiplantae</taxon>
        <taxon>Streptophyta</taxon>
        <taxon>Embryophyta</taxon>
        <taxon>Tracheophyta</taxon>
        <taxon>Spermatophyta</taxon>
        <taxon>Magnoliopsida</taxon>
        <taxon>eudicotyledons</taxon>
        <taxon>Gunneridae</taxon>
        <taxon>Pentapetalae</taxon>
        <taxon>rosids</taxon>
        <taxon>fabids</taxon>
        <taxon>Rosales</taxon>
        <taxon>Rosaceae</taxon>
        <taxon>Amygdaloideae</taxon>
        <taxon>Amygdaleae</taxon>
        <taxon>Prunus</taxon>
    </lineage>
</organism>
<proteinExistence type="predicted"/>
<protein>
    <submittedName>
        <fullName evidence="1">Uncharacterized protein</fullName>
    </submittedName>
</protein>
<gene>
    <name evidence="1" type="ORF">L3X38_028809</name>
</gene>